<dbReference type="InterPro" id="IPR052980">
    <property type="entry name" value="Crinkler_effector"/>
</dbReference>
<dbReference type="PANTHER" id="PTHR33129:SF1">
    <property type="entry name" value="ATP-BINDING PROTEIN"/>
    <property type="match status" value="1"/>
</dbReference>
<dbReference type="Proteomes" id="UP001385951">
    <property type="component" value="Unassembled WGS sequence"/>
</dbReference>
<dbReference type="AlphaFoldDB" id="A0AAW0GW09"/>
<organism evidence="1 2">
    <name type="scientific">Cerrena zonata</name>
    <dbReference type="NCBI Taxonomy" id="2478898"/>
    <lineage>
        <taxon>Eukaryota</taxon>
        <taxon>Fungi</taxon>
        <taxon>Dikarya</taxon>
        <taxon>Basidiomycota</taxon>
        <taxon>Agaricomycotina</taxon>
        <taxon>Agaricomycetes</taxon>
        <taxon>Polyporales</taxon>
        <taxon>Cerrenaceae</taxon>
        <taxon>Cerrena</taxon>
    </lineage>
</organism>
<sequence>MTAYTPEEALHIFESLIGPPQIGWEVLPSDNPLVNACTTYWGRPVEEDARSWQQKELVASCFAGADPTKDDDFCDGCYVMPFPPIDLTCEMTQYWIRAEYVNICNHLDASYLTNAAHKSVVLTGQPGIGKTMSIHYMLRRRLGQKQPTVVMMAEKYSYLFCEAGVAKILPNYTSVPNGSEHCWLIVDSFAAETTFPTRLLDWPSLIVFVSPPTPTRWARLKSRGAGGPPAMVYMNSWSRREIGQGACLNPISDELNSDLLDARYKDYGPIPRICFFDEMDFGWHVHAILVALDSLETCYRSLLTPTTIDTQASDVSYRIALIHRTVSVDRCRPTRGLSSPPVLAIAPLTAYISRKMVLRLIEFEQKELTELYQQLQCVPSARLMLGPPFEAYMHQKFLRGCSVKIRSMVRLPDKPNTVPKPQWHTSHLALASAPLELCRKQSHSYEFDMPHSPFQVYSPDESFIVLPGQYYIPSSSAEIGLHSFMLQEDRNGKFTLYIFQFTVTESYDMNVRLPALLEHCQGIPRERNNWRFVLVADDSSLRTCRYREELEDIPMYCTFFEM</sequence>
<dbReference type="EMBL" id="JASBNA010000003">
    <property type="protein sequence ID" value="KAK7693751.1"/>
    <property type="molecule type" value="Genomic_DNA"/>
</dbReference>
<name>A0AAW0GW09_9APHY</name>
<dbReference type="PANTHER" id="PTHR33129">
    <property type="entry name" value="PROTEIN KINASE DOMAIN-CONTAINING PROTEIN-RELATED"/>
    <property type="match status" value="1"/>
</dbReference>
<evidence type="ECO:0000313" key="1">
    <source>
        <dbReference type="EMBL" id="KAK7693751.1"/>
    </source>
</evidence>
<dbReference type="InterPro" id="IPR027417">
    <property type="entry name" value="P-loop_NTPase"/>
</dbReference>
<dbReference type="SUPFAM" id="SSF52540">
    <property type="entry name" value="P-loop containing nucleoside triphosphate hydrolases"/>
    <property type="match status" value="1"/>
</dbReference>
<accession>A0AAW0GW09</accession>
<reference evidence="1 2" key="1">
    <citation type="submission" date="2022-09" db="EMBL/GenBank/DDBJ databases">
        <authorList>
            <person name="Palmer J.M."/>
        </authorList>
    </citation>
    <scope>NUCLEOTIDE SEQUENCE [LARGE SCALE GENOMIC DNA]</scope>
    <source>
        <strain evidence="1 2">DSM 7382</strain>
    </source>
</reference>
<protein>
    <submittedName>
        <fullName evidence="1">Uncharacterized protein</fullName>
    </submittedName>
</protein>
<evidence type="ECO:0000313" key="2">
    <source>
        <dbReference type="Proteomes" id="UP001385951"/>
    </source>
</evidence>
<keyword evidence="2" id="KW-1185">Reference proteome</keyword>
<comment type="caution">
    <text evidence="1">The sequence shown here is derived from an EMBL/GenBank/DDBJ whole genome shotgun (WGS) entry which is preliminary data.</text>
</comment>
<proteinExistence type="predicted"/>
<gene>
    <name evidence="1" type="ORF">QCA50_003323</name>
</gene>